<keyword evidence="2" id="KW-0812">Transmembrane</keyword>
<evidence type="ECO:0000313" key="3">
    <source>
        <dbReference type="Proteomes" id="UP000001554"/>
    </source>
</evidence>
<feature type="region of interest" description="Disordered" evidence="1">
    <location>
        <begin position="116"/>
        <end position="149"/>
    </location>
</feature>
<organism evidence="3 4">
    <name type="scientific">Branchiostoma floridae</name>
    <name type="common">Florida lancelet</name>
    <name type="synonym">Amphioxus</name>
    <dbReference type="NCBI Taxonomy" id="7739"/>
    <lineage>
        <taxon>Eukaryota</taxon>
        <taxon>Metazoa</taxon>
        <taxon>Chordata</taxon>
        <taxon>Cephalochordata</taxon>
        <taxon>Leptocardii</taxon>
        <taxon>Amphioxiformes</taxon>
        <taxon>Branchiostomatidae</taxon>
        <taxon>Branchiostoma</taxon>
    </lineage>
</organism>
<proteinExistence type="predicted"/>
<name>A0A9J7N995_BRAFL</name>
<reference evidence="3" key="1">
    <citation type="journal article" date="2020" name="Nat. Ecol. Evol.">
        <title>Deeply conserved synteny resolves early events in vertebrate evolution.</title>
        <authorList>
            <person name="Simakov O."/>
            <person name="Marletaz F."/>
            <person name="Yue J.X."/>
            <person name="O'Connell B."/>
            <person name="Jenkins J."/>
            <person name="Brandt A."/>
            <person name="Calef R."/>
            <person name="Tung C.H."/>
            <person name="Huang T.K."/>
            <person name="Schmutz J."/>
            <person name="Satoh N."/>
            <person name="Yu J.K."/>
            <person name="Putnam N.H."/>
            <person name="Green R.E."/>
            <person name="Rokhsar D.S."/>
        </authorList>
    </citation>
    <scope>NUCLEOTIDE SEQUENCE [LARGE SCALE GENOMIC DNA]</scope>
    <source>
        <strain evidence="3">S238N-H82</strain>
    </source>
</reference>
<reference evidence="4" key="2">
    <citation type="submission" date="2025-08" db="UniProtKB">
        <authorList>
            <consortium name="RefSeq"/>
        </authorList>
    </citation>
    <scope>IDENTIFICATION</scope>
    <source>
        <strain evidence="4">S238N-H82</strain>
        <tissue evidence="4">Testes</tissue>
    </source>
</reference>
<dbReference type="OrthoDB" id="552574at2759"/>
<protein>
    <submittedName>
        <fullName evidence="4">Uncharacterized protein LOC118428535</fullName>
    </submittedName>
</protein>
<dbReference type="KEGG" id="bfo:118428535"/>
<evidence type="ECO:0000256" key="2">
    <source>
        <dbReference type="SAM" id="Phobius"/>
    </source>
</evidence>
<sequence length="149" mass="16479">MHTQLCICNQSKVFLRHLSFFLITITVDLFCSLLFSSLDIPREGTNLRTQPGSLPTVGAILRLITTERPDGIIAAASPELLPSLDSLVDGGYHRPISPRFVPPTPADEMLDGLDDVETGPSWRRKTKPRKRNVFALHASSDDEGRGVNR</sequence>
<dbReference type="RefSeq" id="XP_035694520.1">
    <property type="nucleotide sequence ID" value="XM_035838627.1"/>
</dbReference>
<dbReference type="Proteomes" id="UP000001554">
    <property type="component" value="Chromosome 13"/>
</dbReference>
<feature type="transmembrane region" description="Helical" evidence="2">
    <location>
        <begin position="20"/>
        <end position="38"/>
    </location>
</feature>
<dbReference type="GeneID" id="118428535"/>
<evidence type="ECO:0000313" key="4">
    <source>
        <dbReference type="RefSeq" id="XP_035694520.1"/>
    </source>
</evidence>
<keyword evidence="3" id="KW-1185">Reference proteome</keyword>
<feature type="compositionally biased region" description="Basic and acidic residues" evidence="1">
    <location>
        <begin position="139"/>
        <end position="149"/>
    </location>
</feature>
<evidence type="ECO:0000256" key="1">
    <source>
        <dbReference type="SAM" id="MobiDB-lite"/>
    </source>
</evidence>
<accession>A0A9J7N995</accession>
<feature type="compositionally biased region" description="Basic residues" evidence="1">
    <location>
        <begin position="122"/>
        <end position="132"/>
    </location>
</feature>
<keyword evidence="2" id="KW-0472">Membrane</keyword>
<dbReference type="AlphaFoldDB" id="A0A9J7N995"/>
<gene>
    <name evidence="4" type="primary">LOC118428535</name>
</gene>
<keyword evidence="2" id="KW-1133">Transmembrane helix</keyword>